<dbReference type="EMBL" id="JABSTR010000002">
    <property type="protein sequence ID" value="KAH9363808.1"/>
    <property type="molecule type" value="Genomic_DNA"/>
</dbReference>
<evidence type="ECO:0000256" key="3">
    <source>
        <dbReference type="ARBA" id="ARBA00022723"/>
    </source>
</evidence>
<dbReference type="PANTHER" id="PTHR46600:SF1">
    <property type="entry name" value="THAP DOMAIN-CONTAINING PROTEIN 1"/>
    <property type="match status" value="1"/>
</dbReference>
<keyword evidence="8 12" id="KW-0238">DNA-binding</keyword>
<evidence type="ECO:0000256" key="11">
    <source>
        <dbReference type="ARBA" id="ARBA00023306"/>
    </source>
</evidence>
<comment type="similarity">
    <text evidence="2">Belongs to the THAP1 family.</text>
</comment>
<evidence type="ECO:0000256" key="4">
    <source>
        <dbReference type="ARBA" id="ARBA00022771"/>
    </source>
</evidence>
<comment type="subcellular location">
    <subcellularLocation>
        <location evidence="1">Nucleus</location>
        <location evidence="1">Nucleoplasm</location>
    </subcellularLocation>
</comment>
<feature type="domain" description="THAP-type" evidence="14">
    <location>
        <begin position="9"/>
        <end position="100"/>
    </location>
</feature>
<evidence type="ECO:0000256" key="13">
    <source>
        <dbReference type="SAM" id="MobiDB-lite"/>
    </source>
</evidence>
<feature type="region of interest" description="Disordered" evidence="13">
    <location>
        <begin position="107"/>
        <end position="147"/>
    </location>
</feature>
<keyword evidence="16" id="KW-1185">Reference proteome</keyword>
<gene>
    <name evidence="15" type="ORF">HPB48_016641</name>
</gene>
<dbReference type="GO" id="GO:0043565">
    <property type="term" value="F:sequence-specific DNA binding"/>
    <property type="evidence" value="ECO:0007669"/>
    <property type="project" value="InterPro"/>
</dbReference>
<dbReference type="SMART" id="SM00980">
    <property type="entry name" value="THAP"/>
    <property type="match status" value="1"/>
</dbReference>
<evidence type="ECO:0000256" key="8">
    <source>
        <dbReference type="ARBA" id="ARBA00023125"/>
    </source>
</evidence>
<evidence type="ECO:0000256" key="10">
    <source>
        <dbReference type="ARBA" id="ARBA00023242"/>
    </source>
</evidence>
<dbReference type="GO" id="GO:0008270">
    <property type="term" value="F:zinc ion binding"/>
    <property type="evidence" value="ECO:0007669"/>
    <property type="project" value="UniProtKB-KW"/>
</dbReference>
<dbReference type="AlphaFoldDB" id="A0A9J6FMZ9"/>
<evidence type="ECO:0000259" key="14">
    <source>
        <dbReference type="PROSITE" id="PS50950"/>
    </source>
</evidence>
<keyword evidence="11" id="KW-0131">Cell cycle</keyword>
<name>A0A9J6FMZ9_HAELO</name>
<feature type="compositionally biased region" description="Low complexity" evidence="13">
    <location>
        <begin position="120"/>
        <end position="129"/>
    </location>
</feature>
<evidence type="ECO:0000256" key="7">
    <source>
        <dbReference type="ARBA" id="ARBA00023054"/>
    </source>
</evidence>
<evidence type="ECO:0000256" key="1">
    <source>
        <dbReference type="ARBA" id="ARBA00004642"/>
    </source>
</evidence>
<keyword evidence="5" id="KW-0862">Zinc</keyword>
<keyword evidence="9" id="KW-0804">Transcription</keyword>
<accession>A0A9J6FMZ9</accession>
<dbReference type="SMART" id="SM00692">
    <property type="entry name" value="DM3"/>
    <property type="match status" value="1"/>
</dbReference>
<evidence type="ECO:0000256" key="12">
    <source>
        <dbReference type="PROSITE-ProRule" id="PRU00309"/>
    </source>
</evidence>
<keyword evidence="3" id="KW-0479">Metal-binding</keyword>
<dbReference type="OrthoDB" id="6418547at2759"/>
<evidence type="ECO:0000313" key="16">
    <source>
        <dbReference type="Proteomes" id="UP000821853"/>
    </source>
</evidence>
<comment type="caution">
    <text evidence="15">The sequence shown here is derived from an EMBL/GenBank/DDBJ whole genome shotgun (WGS) entry which is preliminary data.</text>
</comment>
<dbReference type="Pfam" id="PF05485">
    <property type="entry name" value="THAP"/>
    <property type="match status" value="1"/>
</dbReference>
<keyword evidence="6" id="KW-0805">Transcription regulation</keyword>
<evidence type="ECO:0000313" key="15">
    <source>
        <dbReference type="EMBL" id="KAH9363808.1"/>
    </source>
</evidence>
<protein>
    <recommendedName>
        <fullName evidence="14">THAP-type domain-containing protein</fullName>
    </recommendedName>
</protein>
<dbReference type="PANTHER" id="PTHR46600">
    <property type="entry name" value="THAP DOMAIN-CONTAINING"/>
    <property type="match status" value="1"/>
</dbReference>
<dbReference type="VEuPathDB" id="VectorBase:HLOH_043096"/>
<reference evidence="15 16" key="1">
    <citation type="journal article" date="2020" name="Cell">
        <title>Large-Scale Comparative Analyses of Tick Genomes Elucidate Their Genetic Diversity and Vector Capacities.</title>
        <authorList>
            <consortium name="Tick Genome and Microbiome Consortium (TIGMIC)"/>
            <person name="Jia N."/>
            <person name="Wang J."/>
            <person name="Shi W."/>
            <person name="Du L."/>
            <person name="Sun Y."/>
            <person name="Zhan W."/>
            <person name="Jiang J.F."/>
            <person name="Wang Q."/>
            <person name="Zhang B."/>
            <person name="Ji P."/>
            <person name="Bell-Sakyi L."/>
            <person name="Cui X.M."/>
            <person name="Yuan T.T."/>
            <person name="Jiang B.G."/>
            <person name="Yang W.F."/>
            <person name="Lam T.T."/>
            <person name="Chang Q.C."/>
            <person name="Ding S.J."/>
            <person name="Wang X.J."/>
            <person name="Zhu J.G."/>
            <person name="Ruan X.D."/>
            <person name="Zhao L."/>
            <person name="Wei J.T."/>
            <person name="Ye R.Z."/>
            <person name="Que T.C."/>
            <person name="Du C.H."/>
            <person name="Zhou Y.H."/>
            <person name="Cheng J.X."/>
            <person name="Dai P.F."/>
            <person name="Guo W.B."/>
            <person name="Han X.H."/>
            <person name="Huang E.J."/>
            <person name="Li L.F."/>
            <person name="Wei W."/>
            <person name="Gao Y.C."/>
            <person name="Liu J.Z."/>
            <person name="Shao H.Z."/>
            <person name="Wang X."/>
            <person name="Wang C.C."/>
            <person name="Yang T.C."/>
            <person name="Huo Q.B."/>
            <person name="Li W."/>
            <person name="Chen H.Y."/>
            <person name="Chen S.E."/>
            <person name="Zhou L.G."/>
            <person name="Ni X.B."/>
            <person name="Tian J.H."/>
            <person name="Sheng Y."/>
            <person name="Liu T."/>
            <person name="Pan Y.S."/>
            <person name="Xia L.Y."/>
            <person name="Li J."/>
            <person name="Zhao F."/>
            <person name="Cao W.C."/>
        </authorList>
    </citation>
    <scope>NUCLEOTIDE SEQUENCE [LARGE SCALE GENOMIC DNA]</scope>
    <source>
        <strain evidence="15">HaeL-2018</strain>
    </source>
</reference>
<dbReference type="Proteomes" id="UP000821853">
    <property type="component" value="Chromosome 10"/>
</dbReference>
<dbReference type="InterPro" id="IPR026516">
    <property type="entry name" value="THAP1/10"/>
</dbReference>
<dbReference type="PROSITE" id="PS50950">
    <property type="entry name" value="ZF_THAP"/>
    <property type="match status" value="1"/>
</dbReference>
<organism evidence="15 16">
    <name type="scientific">Haemaphysalis longicornis</name>
    <name type="common">Bush tick</name>
    <dbReference type="NCBI Taxonomy" id="44386"/>
    <lineage>
        <taxon>Eukaryota</taxon>
        <taxon>Metazoa</taxon>
        <taxon>Ecdysozoa</taxon>
        <taxon>Arthropoda</taxon>
        <taxon>Chelicerata</taxon>
        <taxon>Arachnida</taxon>
        <taxon>Acari</taxon>
        <taxon>Parasitiformes</taxon>
        <taxon>Ixodida</taxon>
        <taxon>Ixodoidea</taxon>
        <taxon>Ixodidae</taxon>
        <taxon>Haemaphysalinae</taxon>
        <taxon>Haemaphysalis</taxon>
    </lineage>
</organism>
<sequence length="229" mass="25084">MCCNATKAEPLFCAGLHYWYKSCKKKLSLFGVPKDPTVLAQWRRAIPRADKQLQETSAVCELHFDERYISRHFEHTVKGEAVLIDRARPMLLPGAVPTQFPNLPKYLSKQLPPSRKRPARIAPAAPPSKKSAKDGDPPESVESEEPSCSFTIENLALPSAAWGKHTLSASPLTVAYSVCRTAESKHVLLADKRGWGESLRSADQGVQNALVTRATNVAARLMIAATGVP</sequence>
<evidence type="ECO:0000256" key="6">
    <source>
        <dbReference type="ARBA" id="ARBA00023015"/>
    </source>
</evidence>
<keyword evidence="4 12" id="KW-0863">Zinc-finger</keyword>
<keyword evidence="10" id="KW-0539">Nucleus</keyword>
<proteinExistence type="inferred from homology"/>
<dbReference type="InterPro" id="IPR006612">
    <property type="entry name" value="THAP_Znf"/>
</dbReference>
<evidence type="ECO:0000256" key="2">
    <source>
        <dbReference type="ARBA" id="ARBA00006177"/>
    </source>
</evidence>
<evidence type="ECO:0000256" key="9">
    <source>
        <dbReference type="ARBA" id="ARBA00023163"/>
    </source>
</evidence>
<dbReference type="SUPFAM" id="SSF57716">
    <property type="entry name" value="Glucocorticoid receptor-like (DNA-binding domain)"/>
    <property type="match status" value="1"/>
</dbReference>
<keyword evidence="7" id="KW-0175">Coiled coil</keyword>
<evidence type="ECO:0000256" key="5">
    <source>
        <dbReference type="ARBA" id="ARBA00022833"/>
    </source>
</evidence>
<dbReference type="GO" id="GO:0005654">
    <property type="term" value="C:nucleoplasm"/>
    <property type="evidence" value="ECO:0007669"/>
    <property type="project" value="UniProtKB-SubCell"/>
</dbReference>